<dbReference type="NCBIfam" id="NF012145">
    <property type="entry name" value="blaDIM_SIM_IMP"/>
    <property type="match status" value="1"/>
</dbReference>
<evidence type="ECO:0000256" key="1">
    <source>
        <dbReference type="ARBA" id="ARBA00001526"/>
    </source>
</evidence>
<protein>
    <recommendedName>
        <fullName evidence="6">beta-lactamase</fullName>
        <ecNumber evidence="6">3.5.2.6</ecNumber>
    </recommendedName>
</protein>
<evidence type="ECO:0000256" key="2">
    <source>
        <dbReference type="ARBA" id="ARBA00001947"/>
    </source>
</evidence>
<keyword evidence="16" id="KW-1185">Reference proteome</keyword>
<dbReference type="EMBL" id="BMQX01000019">
    <property type="protein sequence ID" value="GGQ25161.1"/>
    <property type="molecule type" value="Genomic_DNA"/>
</dbReference>
<dbReference type="Pfam" id="PF00753">
    <property type="entry name" value="Lactamase_B"/>
    <property type="match status" value="1"/>
</dbReference>
<evidence type="ECO:0000256" key="4">
    <source>
        <dbReference type="ARBA" id="ARBA00005250"/>
    </source>
</evidence>
<organism evidence="15 16">
    <name type="scientific">Shewanella litoralis</name>
    <dbReference type="NCBI Taxonomy" id="2282700"/>
    <lineage>
        <taxon>Bacteria</taxon>
        <taxon>Pseudomonadati</taxon>
        <taxon>Pseudomonadota</taxon>
        <taxon>Gammaproteobacteria</taxon>
        <taxon>Alteromonadales</taxon>
        <taxon>Shewanellaceae</taxon>
        <taxon>Shewanella</taxon>
    </lineage>
</organism>
<comment type="cofactor">
    <cofactor evidence="2">
        <name>Zn(2+)</name>
        <dbReference type="ChEBI" id="CHEBI:29105"/>
    </cofactor>
</comment>
<evidence type="ECO:0000259" key="14">
    <source>
        <dbReference type="SMART" id="SM00849"/>
    </source>
</evidence>
<name>A0ABQ2RFG6_9GAMM</name>
<dbReference type="InterPro" id="IPR050855">
    <property type="entry name" value="NDM-1-like"/>
</dbReference>
<evidence type="ECO:0000256" key="3">
    <source>
        <dbReference type="ARBA" id="ARBA00004418"/>
    </source>
</evidence>
<dbReference type="NCBIfam" id="NF012229">
    <property type="entry name" value="bla_class_B_core"/>
    <property type="match status" value="1"/>
</dbReference>
<keyword evidence="11" id="KW-0862">Zinc</keyword>
<comment type="subcellular location">
    <subcellularLocation>
        <location evidence="3">Periplasm</location>
    </subcellularLocation>
</comment>
<dbReference type="PROSITE" id="PS00744">
    <property type="entry name" value="BETA_LACTAMASE_B_2"/>
    <property type="match status" value="1"/>
</dbReference>
<comment type="caution">
    <text evidence="15">The sequence shown here is derived from an EMBL/GenBank/DDBJ whole genome shotgun (WGS) entry which is preliminary data.</text>
</comment>
<feature type="domain" description="Metallo-beta-lactamase" evidence="14">
    <location>
        <begin position="80"/>
        <end position="248"/>
    </location>
</feature>
<dbReference type="NCBIfam" id="NF033088">
    <property type="entry name" value="bla_subclass_B1"/>
    <property type="match status" value="1"/>
</dbReference>
<evidence type="ECO:0000313" key="16">
    <source>
        <dbReference type="Proteomes" id="UP000619118"/>
    </source>
</evidence>
<feature type="signal peptide" evidence="13">
    <location>
        <begin position="1"/>
        <end position="30"/>
    </location>
</feature>
<dbReference type="InterPro" id="IPR058199">
    <property type="entry name" value="BlaB//VIM/IMP-1"/>
</dbReference>
<keyword evidence="8 13" id="KW-0732">Signal</keyword>
<comment type="catalytic activity">
    <reaction evidence="1">
        <text>a beta-lactam + H2O = a substituted beta-amino acid</text>
        <dbReference type="Rhea" id="RHEA:20401"/>
        <dbReference type="ChEBI" id="CHEBI:15377"/>
        <dbReference type="ChEBI" id="CHEBI:35627"/>
        <dbReference type="ChEBI" id="CHEBI:140347"/>
        <dbReference type="EC" id="3.5.2.6"/>
    </reaction>
</comment>
<dbReference type="InterPro" id="IPR001018">
    <property type="entry name" value="Beta-lactamase_class-B_CS"/>
</dbReference>
<feature type="chain" id="PRO_5046572408" description="beta-lactamase" evidence="13">
    <location>
        <begin position="31"/>
        <end position="275"/>
    </location>
</feature>
<evidence type="ECO:0000256" key="10">
    <source>
        <dbReference type="ARBA" id="ARBA00022801"/>
    </source>
</evidence>
<evidence type="ECO:0000313" key="15">
    <source>
        <dbReference type="EMBL" id="GGQ25161.1"/>
    </source>
</evidence>
<dbReference type="SUPFAM" id="SSF56281">
    <property type="entry name" value="Metallo-hydrolase/oxidoreductase"/>
    <property type="match status" value="1"/>
</dbReference>
<evidence type="ECO:0000256" key="7">
    <source>
        <dbReference type="ARBA" id="ARBA00022723"/>
    </source>
</evidence>
<keyword evidence="9" id="KW-0574">Periplasm</keyword>
<evidence type="ECO:0000256" key="8">
    <source>
        <dbReference type="ARBA" id="ARBA00022729"/>
    </source>
</evidence>
<evidence type="ECO:0000256" key="12">
    <source>
        <dbReference type="ARBA" id="ARBA00023251"/>
    </source>
</evidence>
<evidence type="ECO:0000256" key="11">
    <source>
        <dbReference type="ARBA" id="ARBA00022833"/>
    </source>
</evidence>
<keyword evidence="10" id="KW-0378">Hydrolase</keyword>
<dbReference type="EC" id="3.5.2.6" evidence="6"/>
<dbReference type="PANTHER" id="PTHR42951:SF4">
    <property type="entry name" value="ACYL-COENZYME A THIOESTERASE MBLAC2"/>
    <property type="match status" value="1"/>
</dbReference>
<keyword evidence="7" id="KW-0479">Metal-binding</keyword>
<dbReference type="Proteomes" id="UP000619118">
    <property type="component" value="Unassembled WGS sequence"/>
</dbReference>
<dbReference type="InterPro" id="IPR001279">
    <property type="entry name" value="Metallo-B-lactamas"/>
</dbReference>
<dbReference type="Gene3D" id="3.60.15.10">
    <property type="entry name" value="Ribonuclease Z/Hydroxyacylglutathione hydrolase-like"/>
    <property type="match status" value="1"/>
</dbReference>
<gene>
    <name evidence="15" type="primary">bla</name>
    <name evidence="15" type="ORF">GCM10009411_26430</name>
</gene>
<comment type="subunit">
    <text evidence="5">Monomer.</text>
</comment>
<dbReference type="RefSeq" id="WP_160053175.1">
    <property type="nucleotide sequence ID" value="NZ_BMQX01000019.1"/>
</dbReference>
<evidence type="ECO:0000256" key="9">
    <source>
        <dbReference type="ARBA" id="ARBA00022764"/>
    </source>
</evidence>
<accession>A0ABQ2RFG6</accession>
<reference evidence="16" key="1">
    <citation type="journal article" date="2019" name="Int. J. Syst. Evol. Microbiol.">
        <title>The Global Catalogue of Microorganisms (GCM) 10K type strain sequencing project: providing services to taxonomists for standard genome sequencing and annotation.</title>
        <authorList>
            <consortium name="The Broad Institute Genomics Platform"/>
            <consortium name="The Broad Institute Genome Sequencing Center for Infectious Disease"/>
            <person name="Wu L."/>
            <person name="Ma J."/>
        </authorList>
    </citation>
    <scope>NUCLEOTIDE SEQUENCE [LARGE SCALE GENOMIC DNA]</scope>
    <source>
        <strain evidence="16">JCM 32306</strain>
    </source>
</reference>
<evidence type="ECO:0000256" key="6">
    <source>
        <dbReference type="ARBA" id="ARBA00012865"/>
    </source>
</evidence>
<dbReference type="InterPro" id="IPR036866">
    <property type="entry name" value="RibonucZ/Hydroxyglut_hydro"/>
</dbReference>
<dbReference type="PANTHER" id="PTHR42951">
    <property type="entry name" value="METALLO-BETA-LACTAMASE DOMAIN-CONTAINING"/>
    <property type="match status" value="1"/>
</dbReference>
<sequence length="275" mass="30268">MTLNHFWRFYTIISIAMLMSILMTSAPSFAHETEQQPAQSNTDAAQKRQQQPAELTLLSLVPDAYLHQSYKQVSGFGLVESNGLVVVQDKQAFIIDTPWTDSDTAKLVDWITQQGLTVAASISTHSHQDRAGGIGYLNSQGIATWVSDKTQRLLTANKLNSASHTFSTQQHTLAQQLIEVYDLGAGHTVDNLVVWLPKQQILFGGCLIKSLNSRTLGYTGEADLEQWPLTVAKVQAQFTQAKIVVPGHGKIGDTSLLSHTMDLLTQQPQGYTIPH</sequence>
<comment type="similarity">
    <text evidence="4">Belongs to the metallo-beta-lactamase superfamily. Class-B beta-lactamase family.</text>
</comment>
<keyword evidence="12" id="KW-0046">Antibiotic resistance</keyword>
<proteinExistence type="inferred from homology"/>
<evidence type="ECO:0000256" key="5">
    <source>
        <dbReference type="ARBA" id="ARBA00011245"/>
    </source>
</evidence>
<evidence type="ECO:0000256" key="13">
    <source>
        <dbReference type="SAM" id="SignalP"/>
    </source>
</evidence>
<dbReference type="SMART" id="SM00849">
    <property type="entry name" value="Lactamase_B"/>
    <property type="match status" value="1"/>
</dbReference>